<comment type="similarity">
    <text evidence="1">Belongs to the Gfa family.</text>
</comment>
<evidence type="ECO:0000259" key="5">
    <source>
        <dbReference type="PROSITE" id="PS51891"/>
    </source>
</evidence>
<dbReference type="PANTHER" id="PTHR33337">
    <property type="entry name" value="GFA DOMAIN-CONTAINING PROTEIN"/>
    <property type="match status" value="1"/>
</dbReference>
<keyword evidence="7" id="KW-1185">Reference proteome</keyword>
<dbReference type="AlphaFoldDB" id="A0A547Q881"/>
<dbReference type="InterPro" id="IPR011057">
    <property type="entry name" value="Mss4-like_sf"/>
</dbReference>
<dbReference type="SUPFAM" id="SSF51316">
    <property type="entry name" value="Mss4-like"/>
    <property type="match status" value="1"/>
</dbReference>
<evidence type="ECO:0000313" key="7">
    <source>
        <dbReference type="Proteomes" id="UP000318590"/>
    </source>
</evidence>
<protein>
    <submittedName>
        <fullName evidence="6">GFA family protein</fullName>
    </submittedName>
</protein>
<dbReference type="OrthoDB" id="9807246at2"/>
<proteinExistence type="inferred from homology"/>
<reference evidence="6 7" key="1">
    <citation type="submission" date="2019-06" db="EMBL/GenBank/DDBJ databases">
        <title>Paenimaribius caenipelagi gen. nov., sp. nov., isolated from a tidal flat.</title>
        <authorList>
            <person name="Yoon J.-H."/>
        </authorList>
    </citation>
    <scope>NUCLEOTIDE SEQUENCE [LARGE SCALE GENOMIC DNA]</scope>
    <source>
        <strain evidence="6 7">JBTF-M29</strain>
    </source>
</reference>
<organism evidence="6 7">
    <name type="scientific">Palleronia caenipelagi</name>
    <dbReference type="NCBI Taxonomy" id="2489174"/>
    <lineage>
        <taxon>Bacteria</taxon>
        <taxon>Pseudomonadati</taxon>
        <taxon>Pseudomonadota</taxon>
        <taxon>Alphaproteobacteria</taxon>
        <taxon>Rhodobacterales</taxon>
        <taxon>Roseobacteraceae</taxon>
        <taxon>Palleronia</taxon>
    </lineage>
</organism>
<evidence type="ECO:0000313" key="6">
    <source>
        <dbReference type="EMBL" id="TRD22573.1"/>
    </source>
</evidence>
<dbReference type="Pfam" id="PF04828">
    <property type="entry name" value="GFA"/>
    <property type="match status" value="1"/>
</dbReference>
<comment type="caution">
    <text evidence="6">The sequence shown here is derived from an EMBL/GenBank/DDBJ whole genome shotgun (WGS) entry which is preliminary data.</text>
</comment>
<dbReference type="PANTHER" id="PTHR33337:SF40">
    <property type="entry name" value="CENP-V_GFA DOMAIN-CONTAINING PROTEIN-RELATED"/>
    <property type="match status" value="1"/>
</dbReference>
<dbReference type="PROSITE" id="PS51891">
    <property type="entry name" value="CENP_V_GFA"/>
    <property type="match status" value="1"/>
</dbReference>
<evidence type="ECO:0000256" key="2">
    <source>
        <dbReference type="ARBA" id="ARBA00022723"/>
    </source>
</evidence>
<feature type="domain" description="CENP-V/GFA" evidence="5">
    <location>
        <begin position="5"/>
        <end position="100"/>
    </location>
</feature>
<keyword evidence="3" id="KW-0862">Zinc</keyword>
<dbReference type="RefSeq" id="WP_142833517.1">
    <property type="nucleotide sequence ID" value="NZ_VFSV01000005.1"/>
</dbReference>
<sequence length="127" mass="14287">MTETHDGGCRCRRIRFVATGAPQRVGICHCLDCRKQHGAVFYAAAIFPQETVTIRGETSAYKDRHFCPVCGSPVFARSGDEIELYLGAFDMPNLFTPTYELWSDRREAWLPPFPGVVSCLRGRDEQA</sequence>
<dbReference type="Proteomes" id="UP000318590">
    <property type="component" value="Unassembled WGS sequence"/>
</dbReference>
<accession>A0A547Q881</accession>
<dbReference type="GO" id="GO:0046872">
    <property type="term" value="F:metal ion binding"/>
    <property type="evidence" value="ECO:0007669"/>
    <property type="project" value="UniProtKB-KW"/>
</dbReference>
<keyword evidence="4" id="KW-0456">Lyase</keyword>
<name>A0A547Q881_9RHOB</name>
<dbReference type="InterPro" id="IPR006913">
    <property type="entry name" value="CENP-V/GFA"/>
</dbReference>
<dbReference type="GO" id="GO:0016846">
    <property type="term" value="F:carbon-sulfur lyase activity"/>
    <property type="evidence" value="ECO:0007669"/>
    <property type="project" value="InterPro"/>
</dbReference>
<evidence type="ECO:0000256" key="1">
    <source>
        <dbReference type="ARBA" id="ARBA00005495"/>
    </source>
</evidence>
<keyword evidence="2" id="KW-0479">Metal-binding</keyword>
<dbReference type="Gene3D" id="3.90.1590.10">
    <property type="entry name" value="glutathione-dependent formaldehyde- activating enzyme (gfa)"/>
    <property type="match status" value="1"/>
</dbReference>
<dbReference type="EMBL" id="VFSV01000005">
    <property type="protein sequence ID" value="TRD22573.1"/>
    <property type="molecule type" value="Genomic_DNA"/>
</dbReference>
<gene>
    <name evidence="6" type="ORF">FEV53_03930</name>
</gene>
<evidence type="ECO:0000256" key="3">
    <source>
        <dbReference type="ARBA" id="ARBA00022833"/>
    </source>
</evidence>
<evidence type="ECO:0000256" key="4">
    <source>
        <dbReference type="ARBA" id="ARBA00023239"/>
    </source>
</evidence>